<dbReference type="InterPro" id="IPR036237">
    <property type="entry name" value="Xyl_isomerase-like_sf"/>
</dbReference>
<dbReference type="InterPro" id="IPR004560">
    <property type="entry name" value="L-Ru-5P_3-Epase"/>
</dbReference>
<evidence type="ECO:0000313" key="5">
    <source>
        <dbReference type="Proteomes" id="UP000238924"/>
    </source>
</evidence>
<dbReference type="NCBIfam" id="NF009688">
    <property type="entry name" value="PRK13209.1"/>
    <property type="match status" value="1"/>
</dbReference>
<evidence type="ECO:0000259" key="3">
    <source>
        <dbReference type="Pfam" id="PF01261"/>
    </source>
</evidence>
<dbReference type="SUPFAM" id="SSF51658">
    <property type="entry name" value="Xylose isomerase-like"/>
    <property type="match status" value="1"/>
</dbReference>
<dbReference type="EMBL" id="JJMJ01000072">
    <property type="protein sequence ID" value="PPS22406.1"/>
    <property type="molecule type" value="Genomic_DNA"/>
</dbReference>
<dbReference type="NCBIfam" id="TIGR00542">
    <property type="entry name" value="hxl6Piso_put"/>
    <property type="match status" value="1"/>
</dbReference>
<dbReference type="PANTHER" id="PTHR43489">
    <property type="entry name" value="ISOMERASE"/>
    <property type="match status" value="1"/>
</dbReference>
<dbReference type="Pfam" id="PF01261">
    <property type="entry name" value="AP_endonuc_2"/>
    <property type="match status" value="1"/>
</dbReference>
<dbReference type="CDD" id="cd00019">
    <property type="entry name" value="AP2Ec"/>
    <property type="match status" value="1"/>
</dbReference>
<comment type="caution">
    <text evidence="4">The sequence shown here is derived from an EMBL/GenBank/DDBJ whole genome shotgun (WGS) entry which is preliminary data.</text>
</comment>
<keyword evidence="5" id="KW-1185">Reference proteome</keyword>
<gene>
    <name evidence="4" type="ORF">DJ52_05075</name>
</gene>
<evidence type="ECO:0000256" key="1">
    <source>
        <dbReference type="ARBA" id="ARBA00023235"/>
    </source>
</evidence>
<name>A0ABX5B539_9SPIR</name>
<organism evidence="4 5">
    <name type="scientific">Brachyspira murdochii</name>
    <dbReference type="NCBI Taxonomy" id="84378"/>
    <lineage>
        <taxon>Bacteria</taxon>
        <taxon>Pseudomonadati</taxon>
        <taxon>Spirochaetota</taxon>
        <taxon>Spirochaetia</taxon>
        <taxon>Brachyspirales</taxon>
        <taxon>Brachyspiraceae</taxon>
        <taxon>Brachyspira</taxon>
    </lineage>
</organism>
<dbReference type="InterPro" id="IPR050417">
    <property type="entry name" value="Sugar_Epim/Isomerase"/>
</dbReference>
<accession>A0ABX5B539</accession>
<sequence length="284" mass="33158">MNNLFGIYEKALEKNTSWHQKLLDAKELGFDFVEISIDETDERLARLDWTKDERESLVKSIFETGIKIPTMCFSGHRRFPMGSKNPYTRKKAMELMEKAVIFASDIGIRIIQLASYDVYYEKGDEETKQLFIEGLKKALEMAAKYQVMLAMEIMDTPFLNSITKFLEYDRICNSPWLTVYPDLGNLTAWGNDVEDEIRKGIHKITAIHIKDTLAPKEGFEGKFKEVPFGEGCVDFVKCFKLLKELNYTGTFMIEMWSEKSDNPKEYVMKEKKWVLEKMKEGEFY</sequence>
<evidence type="ECO:0000313" key="4">
    <source>
        <dbReference type="EMBL" id="PPS22406.1"/>
    </source>
</evidence>
<dbReference type="NCBIfam" id="NF009689">
    <property type="entry name" value="PRK13210.1"/>
    <property type="match status" value="1"/>
</dbReference>
<feature type="domain" description="Xylose isomerase-like TIM barrel" evidence="3">
    <location>
        <begin position="24"/>
        <end position="274"/>
    </location>
</feature>
<dbReference type="InterPro" id="IPR013022">
    <property type="entry name" value="Xyl_isomerase-like_TIM-brl"/>
</dbReference>
<dbReference type="PANTHER" id="PTHR43489:SF1">
    <property type="entry name" value="L-RIBULOSE-5-PHOSPHATE 3-EPIMERASE SGBU-RELATED"/>
    <property type="match status" value="1"/>
</dbReference>
<dbReference type="Proteomes" id="UP000238924">
    <property type="component" value="Unassembled WGS sequence"/>
</dbReference>
<dbReference type="InterPro" id="IPR001719">
    <property type="entry name" value="AP_endonuc_2"/>
</dbReference>
<protein>
    <recommendedName>
        <fullName evidence="2">L-ribulose-5-phosphate 3-epimerase</fullName>
    </recommendedName>
</protein>
<proteinExistence type="predicted"/>
<reference evidence="4 5" key="1">
    <citation type="submission" date="2014-04" db="EMBL/GenBank/DDBJ databases">
        <title>Whole genome sequence of 'Brachyspira hampsonii' D13-03603F2.</title>
        <authorList>
            <person name="Patterson A.H."/>
            <person name="Chaban B."/>
            <person name="Fernando C."/>
            <person name="Harding J.C."/>
            <person name="Hill J.E."/>
        </authorList>
    </citation>
    <scope>NUCLEOTIDE SEQUENCE [LARGE SCALE GENOMIC DNA]</scope>
    <source>
        <strain evidence="4 5">D13-03603F2</strain>
    </source>
</reference>
<evidence type="ECO:0000256" key="2">
    <source>
        <dbReference type="NCBIfam" id="TIGR00542"/>
    </source>
</evidence>
<keyword evidence="1" id="KW-0413">Isomerase</keyword>
<dbReference type="Gene3D" id="3.20.20.150">
    <property type="entry name" value="Divalent-metal-dependent TIM barrel enzymes"/>
    <property type="match status" value="1"/>
</dbReference>